<keyword evidence="2 7" id="KW-0812">Transmembrane</keyword>
<dbReference type="RefSeq" id="XP_018738422.1">
    <property type="nucleotide sequence ID" value="XM_018880620.1"/>
</dbReference>
<feature type="transmembrane region" description="Helical" evidence="7">
    <location>
        <begin position="448"/>
        <end position="468"/>
    </location>
</feature>
<keyword evidence="3 7" id="KW-1133">Transmembrane helix</keyword>
<feature type="binding site" evidence="5">
    <location>
        <position position="300"/>
    </location>
    <ligand>
        <name>Zn(2+)</name>
        <dbReference type="ChEBI" id="CHEBI:29105"/>
    </ligand>
</feature>
<keyword evidence="5" id="KW-0479">Metal-binding</keyword>
<feature type="binding site" evidence="5">
    <location>
        <position position="450"/>
    </location>
    <ligand>
        <name>Zn(2+)</name>
        <dbReference type="ChEBI" id="CHEBI:29105"/>
    </ligand>
</feature>
<dbReference type="PANTHER" id="PTHR20855:SF97">
    <property type="entry name" value="ADIPOR-LIKE RECEPTOR IZH3-RELATED"/>
    <property type="match status" value="1"/>
</dbReference>
<accession>A0A170QXJ6</accession>
<evidence type="ECO:0000256" key="7">
    <source>
        <dbReference type="SAM" id="Phobius"/>
    </source>
</evidence>
<reference evidence="8 9" key="1">
    <citation type="submission" date="2016-02" db="EMBL/GenBank/DDBJ databases">
        <title>Complete genome sequence and transcriptome regulation of the pentose utilising yeast Sugiyamaella lignohabitans.</title>
        <authorList>
            <person name="Bellasio M."/>
            <person name="Peymann A."/>
            <person name="Valli M."/>
            <person name="Sipitzky M."/>
            <person name="Graf A."/>
            <person name="Sauer M."/>
            <person name="Marx H."/>
            <person name="Mattanovich D."/>
        </authorList>
    </citation>
    <scope>NUCLEOTIDE SEQUENCE [LARGE SCALE GENOMIC DNA]</scope>
    <source>
        <strain evidence="8 9">CBS 10342</strain>
    </source>
</reference>
<evidence type="ECO:0000256" key="5">
    <source>
        <dbReference type="PIRSR" id="PIRSR604254-1"/>
    </source>
</evidence>
<dbReference type="EMBL" id="CP014503">
    <property type="protein sequence ID" value="ANB15945.1"/>
    <property type="molecule type" value="Genomic_DNA"/>
</dbReference>
<feature type="region of interest" description="Disordered" evidence="6">
    <location>
        <begin position="1"/>
        <end position="26"/>
    </location>
</feature>
<dbReference type="KEGG" id="slb:AWJ20_3592"/>
<evidence type="ECO:0000256" key="2">
    <source>
        <dbReference type="ARBA" id="ARBA00022692"/>
    </source>
</evidence>
<sequence length="479" mass="53794">MSSTAVPKTQLAHRRKPSTPPPVDSDNLEEIILHKLDSFLYKLETKLDRFEAFGLQKLSQVDESVQHAYDVLVKVRKGVIGEGWRKAEALVKIIEDNYEAMAGQAISDEDDDQENKDKTLRPKKQKVNSKTTKESADENASNGGLGVPSIAAVTSTSTYNRVSEVLGHLETKLQDVEEKYSYLLDSHTLSTAVATALHAAKSRLLTYDELPVEWRENPYIIRGYRFYKGYMDCIYSLVKVHNETCNIWTHVIGFFVMLSLAFFHLPHTLSWKDSSVYDKLTMIVFLVAAMKCLVCSAVWHTFNGIAHLPAKNKFACVDYTGITVLIAASILTTEYTALYCKPFARNVYMAVTALSGLGGAAFTWDPKFDSPEARGQRIIFFVGFAVAGLLGFLHASVYHGLLSTFFFYLPVFKSLFCYCLGVVVYAFLIPERWFPGTIFDFFGMSHNLWHICVFGGIYYHYVATVNLLEGAHAFSCSAH</sequence>
<name>A0A170QXJ6_9ASCO</name>
<feature type="transmembrane region" description="Helical" evidence="7">
    <location>
        <begin position="277"/>
        <end position="299"/>
    </location>
</feature>
<dbReference type="GO" id="GO:0006882">
    <property type="term" value="P:intracellular zinc ion homeostasis"/>
    <property type="evidence" value="ECO:0007669"/>
    <property type="project" value="TreeGrafter"/>
</dbReference>
<evidence type="ECO:0000256" key="1">
    <source>
        <dbReference type="ARBA" id="ARBA00004141"/>
    </source>
</evidence>
<evidence type="ECO:0000256" key="4">
    <source>
        <dbReference type="ARBA" id="ARBA00023136"/>
    </source>
</evidence>
<keyword evidence="9" id="KW-1185">Reference proteome</keyword>
<dbReference type="GO" id="GO:0046872">
    <property type="term" value="F:metal ion binding"/>
    <property type="evidence" value="ECO:0007669"/>
    <property type="project" value="UniProtKB-KW"/>
</dbReference>
<dbReference type="Pfam" id="PF03006">
    <property type="entry name" value="HlyIII"/>
    <property type="match status" value="1"/>
</dbReference>
<feature type="binding site" evidence="5">
    <location>
        <position position="446"/>
    </location>
    <ligand>
        <name>Zn(2+)</name>
        <dbReference type="ChEBI" id="CHEBI:29105"/>
    </ligand>
</feature>
<evidence type="ECO:0000313" key="9">
    <source>
        <dbReference type="Proteomes" id="UP000189580"/>
    </source>
</evidence>
<gene>
    <name evidence="8" type="primary">IZH3</name>
    <name evidence="8" type="ORF">AWJ20_3592</name>
</gene>
<feature type="transmembrane region" description="Helical" evidence="7">
    <location>
        <begin position="247"/>
        <end position="265"/>
    </location>
</feature>
<feature type="transmembrane region" description="Helical" evidence="7">
    <location>
        <begin position="405"/>
        <end position="428"/>
    </location>
</feature>
<dbReference type="PANTHER" id="PTHR20855">
    <property type="entry name" value="ADIPOR/PROGESTIN RECEPTOR-RELATED"/>
    <property type="match status" value="1"/>
</dbReference>
<dbReference type="GeneID" id="30035631"/>
<dbReference type="GO" id="GO:0038023">
    <property type="term" value="F:signaling receptor activity"/>
    <property type="evidence" value="ECO:0007669"/>
    <property type="project" value="TreeGrafter"/>
</dbReference>
<dbReference type="OrthoDB" id="5585746at2759"/>
<keyword evidence="5" id="KW-0862">Zinc</keyword>
<feature type="transmembrane region" description="Helical" evidence="7">
    <location>
        <begin position="376"/>
        <end position="393"/>
    </location>
</feature>
<keyword evidence="4 7" id="KW-0472">Membrane</keyword>
<feature type="transmembrane region" description="Helical" evidence="7">
    <location>
        <begin position="319"/>
        <end position="340"/>
    </location>
</feature>
<evidence type="ECO:0000313" key="8">
    <source>
        <dbReference type="EMBL" id="ANB15945.1"/>
    </source>
</evidence>
<dbReference type="InterPro" id="IPR004254">
    <property type="entry name" value="AdipoR/HlyIII-related"/>
</dbReference>
<proteinExistence type="predicted"/>
<evidence type="ECO:0000256" key="3">
    <source>
        <dbReference type="ARBA" id="ARBA00022989"/>
    </source>
</evidence>
<organism evidence="8 9">
    <name type="scientific">Sugiyamaella lignohabitans</name>
    <dbReference type="NCBI Taxonomy" id="796027"/>
    <lineage>
        <taxon>Eukaryota</taxon>
        <taxon>Fungi</taxon>
        <taxon>Dikarya</taxon>
        <taxon>Ascomycota</taxon>
        <taxon>Saccharomycotina</taxon>
        <taxon>Dipodascomycetes</taxon>
        <taxon>Dipodascales</taxon>
        <taxon>Trichomonascaceae</taxon>
        <taxon>Sugiyamaella</taxon>
    </lineage>
</organism>
<evidence type="ECO:0000256" key="6">
    <source>
        <dbReference type="SAM" id="MobiDB-lite"/>
    </source>
</evidence>
<comment type="subcellular location">
    <subcellularLocation>
        <location evidence="1">Membrane</location>
        <topology evidence="1">Multi-pass membrane protein</topology>
    </subcellularLocation>
</comment>
<feature type="transmembrane region" description="Helical" evidence="7">
    <location>
        <begin position="347"/>
        <end position="364"/>
    </location>
</feature>
<dbReference type="GO" id="GO:0016020">
    <property type="term" value="C:membrane"/>
    <property type="evidence" value="ECO:0007669"/>
    <property type="project" value="UniProtKB-SubCell"/>
</dbReference>
<dbReference type="AlphaFoldDB" id="A0A170QXJ6"/>
<protein>
    <submittedName>
        <fullName evidence="8">Izh3p</fullName>
    </submittedName>
</protein>
<dbReference type="Proteomes" id="UP000189580">
    <property type="component" value="Chromosome b"/>
</dbReference>
<feature type="region of interest" description="Disordered" evidence="6">
    <location>
        <begin position="104"/>
        <end position="143"/>
    </location>
</feature>